<dbReference type="AlphaFoldDB" id="A0A2N5U386"/>
<gene>
    <name evidence="2" type="ORF">PCANC_18915</name>
</gene>
<feature type="domain" description="Retrovirus-related Pol polyprotein from transposon TNT 1-94-like beta-barrel" evidence="1">
    <location>
        <begin position="348"/>
        <end position="419"/>
    </location>
</feature>
<dbReference type="EMBL" id="PGCJ01000328">
    <property type="protein sequence ID" value="PLW32201.1"/>
    <property type="molecule type" value="Genomic_DNA"/>
</dbReference>
<comment type="caution">
    <text evidence="2">The sequence shown here is derived from an EMBL/GenBank/DDBJ whole genome shotgun (WGS) entry which is preliminary data.</text>
</comment>
<dbReference type="Pfam" id="PF14223">
    <property type="entry name" value="Retrotran_gag_2"/>
    <property type="match status" value="1"/>
</dbReference>
<protein>
    <recommendedName>
        <fullName evidence="1">Retrovirus-related Pol polyprotein from transposon TNT 1-94-like beta-barrel domain-containing protein</fullName>
    </recommendedName>
</protein>
<keyword evidence="3" id="KW-1185">Reference proteome</keyword>
<sequence length="419" mass="46636">MTQCELKEMMEHRMEGGLPEGLNEVLNLGFGALFQSLTRITLVPFLCLRFASLRIVVCSLVNSDHHLVKPKGSPLSVSSSAHCTISTRSSLRLYLSLPTPPKPDRSFESRKTKASGILQQYMGMTNYQKFESDETRDEPRAMWLKLEGHYQSKAIANQAKVYNDFLALKFKGTDMDQFISDLTGHISNLNAVGLKIGIPKDFQLHENLFCESILDKIPSSLIHTREVLIQNRPLTVDSLTKLLENRSRDDTTIRIKSEESAMKAISQSSVKCDNGRHNPLVTSHLKENCFELYPEQKARMEKRRAKSRAKGKAKKTSATKDDSISADAWHACVMKVAQSKELGPHTAYLDSCATHHMIANRSAFSTYSTDSTCKIELADGKSTTSPGKGLVYVKTLSGETLKLECLHVPDLVGNLISLG</sequence>
<dbReference type="Proteomes" id="UP000235388">
    <property type="component" value="Unassembled WGS sequence"/>
</dbReference>
<evidence type="ECO:0000313" key="3">
    <source>
        <dbReference type="Proteomes" id="UP000235388"/>
    </source>
</evidence>
<dbReference type="STRING" id="200324.A0A2N5U386"/>
<dbReference type="InterPro" id="IPR054722">
    <property type="entry name" value="PolX-like_BBD"/>
</dbReference>
<reference evidence="2 3" key="1">
    <citation type="submission" date="2017-11" db="EMBL/GenBank/DDBJ databases">
        <title>De novo assembly and phasing of dikaryotic genomes from two isolates of Puccinia coronata f. sp. avenae, the causal agent of oat crown rust.</title>
        <authorList>
            <person name="Miller M.E."/>
            <person name="Zhang Y."/>
            <person name="Omidvar V."/>
            <person name="Sperschneider J."/>
            <person name="Schwessinger B."/>
            <person name="Raley C."/>
            <person name="Palmer J.M."/>
            <person name="Garnica D."/>
            <person name="Upadhyaya N."/>
            <person name="Rathjen J."/>
            <person name="Taylor J.M."/>
            <person name="Park R.F."/>
            <person name="Dodds P.N."/>
            <person name="Hirsch C.D."/>
            <person name="Kianian S.F."/>
            <person name="Figueroa M."/>
        </authorList>
    </citation>
    <scope>NUCLEOTIDE SEQUENCE [LARGE SCALE GENOMIC DNA]</scope>
    <source>
        <strain evidence="2">12NC29</strain>
    </source>
</reference>
<dbReference type="Pfam" id="PF22936">
    <property type="entry name" value="Pol_BBD"/>
    <property type="match status" value="1"/>
</dbReference>
<organism evidence="2 3">
    <name type="scientific">Puccinia coronata f. sp. avenae</name>
    <dbReference type="NCBI Taxonomy" id="200324"/>
    <lineage>
        <taxon>Eukaryota</taxon>
        <taxon>Fungi</taxon>
        <taxon>Dikarya</taxon>
        <taxon>Basidiomycota</taxon>
        <taxon>Pucciniomycotina</taxon>
        <taxon>Pucciniomycetes</taxon>
        <taxon>Pucciniales</taxon>
        <taxon>Pucciniaceae</taxon>
        <taxon>Puccinia</taxon>
    </lineage>
</organism>
<evidence type="ECO:0000313" key="2">
    <source>
        <dbReference type="EMBL" id="PLW32201.1"/>
    </source>
</evidence>
<evidence type="ECO:0000259" key="1">
    <source>
        <dbReference type="Pfam" id="PF22936"/>
    </source>
</evidence>
<proteinExistence type="predicted"/>
<dbReference type="OrthoDB" id="2504515at2759"/>
<accession>A0A2N5U386</accession>
<name>A0A2N5U386_9BASI</name>